<gene>
    <name evidence="1" type="ORF">HMIKAMFF_00033</name>
</gene>
<evidence type="ECO:0000313" key="1">
    <source>
        <dbReference type="EMBL" id="QNO49873.1"/>
    </source>
</evidence>
<reference evidence="1" key="1">
    <citation type="submission" date="2020-06" db="EMBL/GenBank/DDBJ databases">
        <title>Unique genomic features of the anaerobic methanotrophic archaea.</title>
        <authorList>
            <person name="Chadwick G.L."/>
            <person name="Skennerton C.T."/>
            <person name="Laso-Perez R."/>
            <person name="Leu A.O."/>
            <person name="Speth D.R."/>
            <person name="Yu H."/>
            <person name="Morgan-Lang C."/>
            <person name="Hatzenpichler R."/>
            <person name="Goudeau D."/>
            <person name="Malmstrom R."/>
            <person name="Brazelton W.J."/>
            <person name="Woyke T."/>
            <person name="Hallam S.J."/>
            <person name="Tyson G.W."/>
            <person name="Wegener G."/>
            <person name="Boetius A."/>
            <person name="Orphan V."/>
        </authorList>
    </citation>
    <scope>NUCLEOTIDE SEQUENCE</scope>
</reference>
<dbReference type="AlphaFoldDB" id="A0A7G9YPD9"/>
<name>A0A7G9YPD9_9EURY</name>
<organism evidence="1">
    <name type="scientific">Candidatus Methanogaster sp. ANME-2c ERB4</name>
    <dbReference type="NCBI Taxonomy" id="2759911"/>
    <lineage>
        <taxon>Archaea</taxon>
        <taxon>Methanobacteriati</taxon>
        <taxon>Methanobacteriota</taxon>
        <taxon>Stenosarchaea group</taxon>
        <taxon>Methanomicrobia</taxon>
        <taxon>Methanosarcinales</taxon>
        <taxon>ANME-2 cluster</taxon>
        <taxon>Candidatus Methanogasteraceae</taxon>
        <taxon>Candidatus Methanogaster</taxon>
    </lineage>
</organism>
<dbReference type="EMBL" id="MT631398">
    <property type="protein sequence ID" value="QNO49873.1"/>
    <property type="molecule type" value="Genomic_DNA"/>
</dbReference>
<sequence>MSGGCADQQAHGEGLSLETRIGLLVLCKGFLMCDLAQEDVMSQNKLGGAHTTIIGGRTGRKAAEIVAWHPKVKRIIPTVISVKGAAGGKTTAKVLRSDARGNLRLLISSGTSAQELRIITTAGDFSEGESLRRELSEMLSEAMSA</sequence>
<protein>
    <recommendedName>
        <fullName evidence="2">Metal-binding protein</fullName>
    </recommendedName>
</protein>
<evidence type="ECO:0008006" key="2">
    <source>
        <dbReference type="Google" id="ProtNLM"/>
    </source>
</evidence>
<accession>A0A7G9YPD9</accession>
<dbReference type="Pfam" id="PF09876">
    <property type="entry name" value="DUF2103"/>
    <property type="match status" value="1"/>
</dbReference>
<proteinExistence type="predicted"/>
<dbReference type="InterPro" id="IPR018664">
    <property type="entry name" value="DUF2103_metal-binding"/>
</dbReference>